<keyword evidence="1" id="KW-1133">Transmembrane helix</keyword>
<feature type="transmembrane region" description="Helical" evidence="1">
    <location>
        <begin position="6"/>
        <end position="25"/>
    </location>
</feature>
<dbReference type="InterPro" id="IPR025461">
    <property type="entry name" value="ABA4-like"/>
</dbReference>
<evidence type="ECO:0000313" key="2">
    <source>
        <dbReference type="EMBL" id="POY34812.1"/>
    </source>
</evidence>
<organism evidence="2 3">
    <name type="scientific">Solitalea longa</name>
    <dbReference type="NCBI Taxonomy" id="2079460"/>
    <lineage>
        <taxon>Bacteria</taxon>
        <taxon>Pseudomonadati</taxon>
        <taxon>Bacteroidota</taxon>
        <taxon>Sphingobacteriia</taxon>
        <taxon>Sphingobacteriales</taxon>
        <taxon>Sphingobacteriaceae</taxon>
        <taxon>Solitalea</taxon>
    </lineage>
</organism>
<keyword evidence="1" id="KW-0812">Transmembrane</keyword>
<gene>
    <name evidence="2" type="ORF">C3K47_18410</name>
</gene>
<keyword evidence="3" id="KW-1185">Reference proteome</keyword>
<proteinExistence type="predicted"/>
<feature type="transmembrane region" description="Helical" evidence="1">
    <location>
        <begin position="32"/>
        <end position="57"/>
    </location>
</feature>
<reference evidence="2 3" key="1">
    <citation type="submission" date="2018-01" db="EMBL/GenBank/DDBJ databases">
        <authorList>
            <person name="Gaut B.S."/>
            <person name="Morton B.R."/>
            <person name="Clegg M.T."/>
            <person name="Duvall M.R."/>
        </authorList>
    </citation>
    <scope>NUCLEOTIDE SEQUENCE [LARGE SCALE GENOMIC DNA]</scope>
    <source>
        <strain evidence="2 3">HR-AV</strain>
    </source>
</reference>
<name>A0A2S4ZY07_9SPHI</name>
<accession>A0A2S4ZY07</accession>
<comment type="caution">
    <text evidence="2">The sequence shown here is derived from an EMBL/GenBank/DDBJ whole genome shotgun (WGS) entry which is preliminary data.</text>
</comment>
<dbReference type="Pfam" id="PF14108">
    <property type="entry name" value="ABA4-like"/>
    <property type="match status" value="1"/>
</dbReference>
<dbReference type="RefSeq" id="WP_103790634.1">
    <property type="nucleotide sequence ID" value="NZ_PQVF01000018.1"/>
</dbReference>
<feature type="transmembrane region" description="Helical" evidence="1">
    <location>
        <begin position="77"/>
        <end position="98"/>
    </location>
</feature>
<sequence length="149" mass="16625">MSLTSIFSITGPLALVGWCMLITVPRWKQTSILVFNFIVVLFAMAYLGLIMANFGHFNPLTDFSSLDSISTLFENRSLLLAGWIHYLAFDLIIGLLITEHSLKNNGNSQLLVLCQLLTFLLGPIGFLLYYISAIIKQKTAAPQIIEVKE</sequence>
<evidence type="ECO:0000313" key="3">
    <source>
        <dbReference type="Proteomes" id="UP000236893"/>
    </source>
</evidence>
<protein>
    <submittedName>
        <fullName evidence="2">DUF4281 domain-containing protein</fullName>
    </submittedName>
</protein>
<keyword evidence="1" id="KW-0472">Membrane</keyword>
<dbReference type="OrthoDB" id="345237at2"/>
<dbReference type="EMBL" id="PQVF01000018">
    <property type="protein sequence ID" value="POY34812.1"/>
    <property type="molecule type" value="Genomic_DNA"/>
</dbReference>
<evidence type="ECO:0000256" key="1">
    <source>
        <dbReference type="SAM" id="Phobius"/>
    </source>
</evidence>
<feature type="transmembrane region" description="Helical" evidence="1">
    <location>
        <begin position="110"/>
        <end position="131"/>
    </location>
</feature>
<dbReference type="AlphaFoldDB" id="A0A2S4ZY07"/>
<dbReference type="Proteomes" id="UP000236893">
    <property type="component" value="Unassembled WGS sequence"/>
</dbReference>